<dbReference type="RefSeq" id="WP_128218344.1">
    <property type="nucleotide sequence ID" value="NZ_RBZY01000042.1"/>
</dbReference>
<sequence>MTALADTRIWARAPADDFVTAFSESGPLHPLTAWVLAQGPRADLHLWSDRKAQMHRARIVSGTVGLANIDWSPVRFQISARRPLNRLADGTLDSSWHPHTSSSVPVGRAVDFLIRALDEVAERARFSVVALAGRPMVTQEYAPLLAGSLTETPPVLAVHEALLPAPIPGGAPFFSSAPDAVIADDGTLELVRVYGARAPELRYAAAQAHVDVELFAMDGVERIVAARRHLGLRSAPPPTRASPQRAHVIVESGASERLIAQYEAVRSRLVERGVRGAARVRFTVV</sequence>
<comment type="caution">
    <text evidence="1">The sequence shown here is derived from an EMBL/GenBank/DDBJ whole genome shotgun (WGS) entry which is preliminary data.</text>
</comment>
<name>A0A3S3MWM4_9MICO</name>
<proteinExistence type="predicted"/>
<protein>
    <submittedName>
        <fullName evidence="1">Uncharacterized protein</fullName>
    </submittedName>
</protein>
<evidence type="ECO:0000313" key="1">
    <source>
        <dbReference type="EMBL" id="RWR17275.1"/>
    </source>
</evidence>
<reference evidence="1 2" key="1">
    <citation type="journal article" date="2018" name="Front. Microbiol.">
        <title>Novel Insights Into Bacterial Dimethylsulfoniopropionate Catabolism in the East China Sea.</title>
        <authorList>
            <person name="Liu J."/>
            <person name="Liu J."/>
            <person name="Zhang S.H."/>
            <person name="Liang J."/>
            <person name="Lin H."/>
            <person name="Song D."/>
            <person name="Yang G.P."/>
            <person name="Todd J.D."/>
            <person name="Zhang X.H."/>
        </authorList>
    </citation>
    <scope>NUCLEOTIDE SEQUENCE [LARGE SCALE GENOMIC DNA]</scope>
    <source>
        <strain evidence="1 2">ZYFD042</strain>
    </source>
</reference>
<dbReference type="AlphaFoldDB" id="A0A3S3MWM4"/>
<accession>A0A3S3MWM4</accession>
<organism evidence="1 2">
    <name type="scientific">Microbacterium enclense</name>
    <dbReference type="NCBI Taxonomy" id="993073"/>
    <lineage>
        <taxon>Bacteria</taxon>
        <taxon>Bacillati</taxon>
        <taxon>Actinomycetota</taxon>
        <taxon>Actinomycetes</taxon>
        <taxon>Micrococcales</taxon>
        <taxon>Microbacteriaceae</taxon>
        <taxon>Microbacterium</taxon>
    </lineage>
</organism>
<dbReference type="EMBL" id="RBZY01000042">
    <property type="protein sequence ID" value="RWR17275.1"/>
    <property type="molecule type" value="Genomic_DNA"/>
</dbReference>
<evidence type="ECO:0000313" key="2">
    <source>
        <dbReference type="Proteomes" id="UP000285970"/>
    </source>
</evidence>
<gene>
    <name evidence="1" type="ORF">D8Y23_11935</name>
</gene>
<dbReference type="Proteomes" id="UP000285970">
    <property type="component" value="Unassembled WGS sequence"/>
</dbReference>